<evidence type="ECO:0000259" key="11">
    <source>
        <dbReference type="PROSITE" id="PS51082"/>
    </source>
</evidence>
<dbReference type="Pfam" id="PF16652">
    <property type="entry name" value="PH_13"/>
    <property type="match status" value="1"/>
</dbReference>
<feature type="compositionally biased region" description="Pro residues" evidence="6">
    <location>
        <begin position="886"/>
        <end position="896"/>
    </location>
</feature>
<dbReference type="InterPro" id="IPR001849">
    <property type="entry name" value="PH_domain"/>
</dbReference>
<feature type="compositionally biased region" description="Pro residues" evidence="6">
    <location>
        <begin position="1154"/>
        <end position="1178"/>
    </location>
</feature>
<feature type="compositionally biased region" description="Basic and acidic residues" evidence="6">
    <location>
        <begin position="1799"/>
        <end position="1811"/>
    </location>
</feature>
<dbReference type="PROSITE" id="PS50002">
    <property type="entry name" value="SH3"/>
    <property type="match status" value="1"/>
</dbReference>
<evidence type="ECO:0000256" key="4">
    <source>
        <dbReference type="PROSITE-ProRule" id="PRU00192"/>
    </source>
</evidence>
<dbReference type="SUPFAM" id="SSF47473">
    <property type="entry name" value="EF-hand"/>
    <property type="match status" value="1"/>
</dbReference>
<dbReference type="SMART" id="SM00326">
    <property type="entry name" value="SH3"/>
    <property type="match status" value="2"/>
</dbReference>
<feature type="region of interest" description="Disordered" evidence="6">
    <location>
        <begin position="1579"/>
        <end position="1610"/>
    </location>
</feature>
<feature type="compositionally biased region" description="Acidic residues" evidence="6">
    <location>
        <begin position="1584"/>
        <end position="1610"/>
    </location>
</feature>
<feature type="compositionally biased region" description="Polar residues" evidence="6">
    <location>
        <begin position="1755"/>
        <end position="1771"/>
    </location>
</feature>
<evidence type="ECO:0000259" key="7">
    <source>
        <dbReference type="PROSITE" id="PS50002"/>
    </source>
</evidence>
<feature type="compositionally biased region" description="Low complexity" evidence="6">
    <location>
        <begin position="1121"/>
        <end position="1135"/>
    </location>
</feature>
<feature type="domain" description="PH" evidence="8">
    <location>
        <begin position="2089"/>
        <end position="2180"/>
    </location>
</feature>
<organism evidence="12 13">
    <name type="scientific">Gymnopilus junonius</name>
    <name type="common">Spectacular rustgill mushroom</name>
    <name type="synonym">Gymnopilus spectabilis subsp. junonius</name>
    <dbReference type="NCBI Taxonomy" id="109634"/>
    <lineage>
        <taxon>Eukaryota</taxon>
        <taxon>Fungi</taxon>
        <taxon>Dikarya</taxon>
        <taxon>Basidiomycota</taxon>
        <taxon>Agaricomycotina</taxon>
        <taxon>Agaricomycetes</taxon>
        <taxon>Agaricomycetidae</taxon>
        <taxon>Agaricales</taxon>
        <taxon>Agaricineae</taxon>
        <taxon>Hymenogastraceae</taxon>
        <taxon>Gymnopilus</taxon>
    </lineage>
</organism>
<feature type="compositionally biased region" description="Low complexity" evidence="6">
    <location>
        <begin position="636"/>
        <end position="670"/>
    </location>
</feature>
<dbReference type="GO" id="GO:0003779">
    <property type="term" value="F:actin binding"/>
    <property type="evidence" value="ECO:0007669"/>
    <property type="project" value="InterPro"/>
</dbReference>
<comment type="caution">
    <text evidence="12">The sequence shown here is derived from an EMBL/GenBank/DDBJ whole genome shotgun (WGS) entry which is preliminary data.</text>
</comment>
<evidence type="ECO:0000256" key="2">
    <source>
        <dbReference type="ARBA" id="ARBA00022443"/>
    </source>
</evidence>
<dbReference type="InterPro" id="IPR000261">
    <property type="entry name" value="EH_dom"/>
</dbReference>
<dbReference type="SUPFAM" id="SSF50729">
    <property type="entry name" value="PH domain-like"/>
    <property type="match status" value="1"/>
</dbReference>
<evidence type="ECO:0008006" key="14">
    <source>
        <dbReference type="Google" id="ProtNLM"/>
    </source>
</evidence>
<dbReference type="Pfam" id="PF00621">
    <property type="entry name" value="RhoGEF"/>
    <property type="match status" value="1"/>
</dbReference>
<feature type="domain" description="EH" evidence="10">
    <location>
        <begin position="262"/>
        <end position="351"/>
    </location>
</feature>
<dbReference type="InterPro" id="IPR011993">
    <property type="entry name" value="PH-like_dom_sf"/>
</dbReference>
<dbReference type="InterPro" id="IPR001331">
    <property type="entry name" value="GDS_CDC24_CS"/>
</dbReference>
<evidence type="ECO:0000313" key="12">
    <source>
        <dbReference type="EMBL" id="KAF8874204.1"/>
    </source>
</evidence>
<feature type="region of interest" description="Disordered" evidence="6">
    <location>
        <begin position="1302"/>
        <end position="1331"/>
    </location>
</feature>
<evidence type="ECO:0000256" key="6">
    <source>
        <dbReference type="SAM" id="MobiDB-lite"/>
    </source>
</evidence>
<feature type="region of interest" description="Disordered" evidence="6">
    <location>
        <begin position="364"/>
        <end position="414"/>
    </location>
</feature>
<proteinExistence type="predicted"/>
<feature type="compositionally biased region" description="Basic and acidic residues" evidence="6">
    <location>
        <begin position="389"/>
        <end position="402"/>
    </location>
</feature>
<gene>
    <name evidence="12" type="ORF">CPB84DRAFT_1967046</name>
</gene>
<dbReference type="InterPro" id="IPR036028">
    <property type="entry name" value="SH3-like_dom_sf"/>
</dbReference>
<dbReference type="GO" id="GO:0005737">
    <property type="term" value="C:cytoplasm"/>
    <property type="evidence" value="ECO:0007669"/>
    <property type="project" value="UniProtKB-SubCell"/>
</dbReference>
<dbReference type="InterPro" id="IPR035899">
    <property type="entry name" value="DBL_dom_sf"/>
</dbReference>
<dbReference type="InterPro" id="IPR003124">
    <property type="entry name" value="WH2_dom"/>
</dbReference>
<keyword evidence="5" id="KW-0175">Coiled coil</keyword>
<feature type="compositionally biased region" description="Basic and acidic residues" evidence="6">
    <location>
        <begin position="732"/>
        <end position="775"/>
    </location>
</feature>
<dbReference type="Pfam" id="PF12763">
    <property type="entry name" value="EH"/>
    <property type="match status" value="1"/>
</dbReference>
<keyword evidence="3" id="KW-0963">Cytoplasm</keyword>
<feature type="compositionally biased region" description="Polar residues" evidence="6">
    <location>
        <begin position="1812"/>
        <end position="1822"/>
    </location>
</feature>
<feature type="compositionally biased region" description="Acidic residues" evidence="6">
    <location>
        <begin position="1080"/>
        <end position="1098"/>
    </location>
</feature>
<feature type="coiled-coil region" evidence="5">
    <location>
        <begin position="492"/>
        <end position="523"/>
    </location>
</feature>
<dbReference type="SMART" id="SM00233">
    <property type="entry name" value="PH"/>
    <property type="match status" value="1"/>
</dbReference>
<name>A0A9P5NA84_GYMJU</name>
<feature type="compositionally biased region" description="Basic and acidic residues" evidence="6">
    <location>
        <begin position="1773"/>
        <end position="1782"/>
    </location>
</feature>
<dbReference type="Gene3D" id="1.10.238.10">
    <property type="entry name" value="EF-hand"/>
    <property type="match status" value="1"/>
</dbReference>
<feature type="compositionally biased region" description="Low complexity" evidence="6">
    <location>
        <begin position="1018"/>
        <end position="1055"/>
    </location>
</feature>
<dbReference type="PROSITE" id="PS51082">
    <property type="entry name" value="WH2"/>
    <property type="match status" value="1"/>
</dbReference>
<dbReference type="CDD" id="cd00052">
    <property type="entry name" value="EH"/>
    <property type="match status" value="1"/>
</dbReference>
<feature type="compositionally biased region" description="Polar residues" evidence="6">
    <location>
        <begin position="1065"/>
        <end position="1074"/>
    </location>
</feature>
<reference evidence="12" key="1">
    <citation type="submission" date="2020-11" db="EMBL/GenBank/DDBJ databases">
        <authorList>
            <consortium name="DOE Joint Genome Institute"/>
            <person name="Ahrendt S."/>
            <person name="Riley R."/>
            <person name="Andreopoulos W."/>
            <person name="LaButti K."/>
            <person name="Pangilinan J."/>
            <person name="Ruiz-duenas F.J."/>
            <person name="Barrasa J.M."/>
            <person name="Sanchez-Garcia M."/>
            <person name="Camarero S."/>
            <person name="Miyauchi S."/>
            <person name="Serrano A."/>
            <person name="Linde D."/>
            <person name="Babiker R."/>
            <person name="Drula E."/>
            <person name="Ayuso-Fernandez I."/>
            <person name="Pacheco R."/>
            <person name="Padilla G."/>
            <person name="Ferreira P."/>
            <person name="Barriuso J."/>
            <person name="Kellner H."/>
            <person name="Castanera R."/>
            <person name="Alfaro M."/>
            <person name="Ramirez L."/>
            <person name="Pisabarro A.G."/>
            <person name="Kuo A."/>
            <person name="Tritt A."/>
            <person name="Lipzen A."/>
            <person name="He G."/>
            <person name="Yan M."/>
            <person name="Ng V."/>
            <person name="Cullen D."/>
            <person name="Martin F."/>
            <person name="Rosso M.-N."/>
            <person name="Henrissat B."/>
            <person name="Hibbett D."/>
            <person name="Martinez A.T."/>
            <person name="Grigoriev I.V."/>
        </authorList>
    </citation>
    <scope>NUCLEOTIDE SEQUENCE</scope>
    <source>
        <strain evidence="12">AH 44721</strain>
    </source>
</reference>
<dbReference type="PROSITE" id="PS50031">
    <property type="entry name" value="EH"/>
    <property type="match status" value="1"/>
</dbReference>
<feature type="compositionally biased region" description="Low complexity" evidence="6">
    <location>
        <begin position="98"/>
        <end position="110"/>
    </location>
</feature>
<dbReference type="PRINTS" id="PR00499">
    <property type="entry name" value="P67PHOX"/>
</dbReference>
<feature type="compositionally biased region" description="Low complexity" evidence="6">
    <location>
        <begin position="702"/>
        <end position="727"/>
    </location>
</feature>
<feature type="region of interest" description="Disordered" evidence="6">
    <location>
        <begin position="1"/>
        <end position="182"/>
    </location>
</feature>
<evidence type="ECO:0000313" key="13">
    <source>
        <dbReference type="Proteomes" id="UP000724874"/>
    </source>
</evidence>
<dbReference type="GO" id="GO:0005085">
    <property type="term" value="F:guanyl-nucleotide exchange factor activity"/>
    <property type="evidence" value="ECO:0007669"/>
    <property type="project" value="InterPro"/>
</dbReference>
<feature type="compositionally biased region" description="Low complexity" evidence="6">
    <location>
        <begin position="846"/>
        <end position="870"/>
    </location>
</feature>
<evidence type="ECO:0000256" key="1">
    <source>
        <dbReference type="ARBA" id="ARBA00004496"/>
    </source>
</evidence>
<feature type="compositionally biased region" description="Pro residues" evidence="6">
    <location>
        <begin position="815"/>
        <end position="832"/>
    </location>
</feature>
<comment type="subcellular location">
    <subcellularLocation>
        <location evidence="1">Cytoplasm</location>
    </subcellularLocation>
</comment>
<feature type="domain" description="DH" evidence="9">
    <location>
        <begin position="1870"/>
        <end position="2052"/>
    </location>
</feature>
<dbReference type="GO" id="GO:0035556">
    <property type="term" value="P:intracellular signal transduction"/>
    <property type="evidence" value="ECO:0007669"/>
    <property type="project" value="InterPro"/>
</dbReference>
<dbReference type="Pfam" id="PF00018">
    <property type="entry name" value="SH3_1"/>
    <property type="match status" value="1"/>
</dbReference>
<dbReference type="CDD" id="cd00174">
    <property type="entry name" value="SH3"/>
    <property type="match status" value="1"/>
</dbReference>
<evidence type="ECO:0000259" key="8">
    <source>
        <dbReference type="PROSITE" id="PS50003"/>
    </source>
</evidence>
<feature type="compositionally biased region" description="Pro residues" evidence="6">
    <location>
        <begin position="796"/>
        <end position="806"/>
    </location>
</feature>
<dbReference type="SMART" id="SM00325">
    <property type="entry name" value="RhoGEF"/>
    <property type="match status" value="1"/>
</dbReference>
<feature type="region of interest" description="Disordered" evidence="6">
    <location>
        <begin position="1755"/>
        <end position="1847"/>
    </location>
</feature>
<dbReference type="InterPro" id="IPR051480">
    <property type="entry name" value="Endocytic_GEF_Adapter"/>
</dbReference>
<dbReference type="Pfam" id="PF14604">
    <property type="entry name" value="SH3_9"/>
    <property type="match status" value="1"/>
</dbReference>
<feature type="compositionally biased region" description="Basic and acidic residues" evidence="6">
    <location>
        <begin position="1697"/>
        <end position="1710"/>
    </location>
</feature>
<dbReference type="InterPro" id="IPR011992">
    <property type="entry name" value="EF-hand-dom_pair"/>
</dbReference>
<dbReference type="PANTHER" id="PTHR46006:SF6">
    <property type="entry name" value="INTERSECTIN-2 ISOFORM X1"/>
    <property type="match status" value="1"/>
</dbReference>
<dbReference type="PANTHER" id="PTHR46006">
    <property type="entry name" value="RHO GUANINE NUCLEOTIDE EXCHANGE FACTOR AT 64C, ISOFORM A"/>
    <property type="match status" value="1"/>
</dbReference>
<feature type="compositionally biased region" description="Acidic residues" evidence="6">
    <location>
        <begin position="1321"/>
        <end position="1331"/>
    </location>
</feature>
<feature type="domain" description="SH3" evidence="7">
    <location>
        <begin position="1457"/>
        <end position="1516"/>
    </location>
</feature>
<feature type="domain" description="WH2" evidence="11">
    <location>
        <begin position="1195"/>
        <end position="1212"/>
    </location>
</feature>
<feature type="compositionally biased region" description="Pro residues" evidence="6">
    <location>
        <begin position="124"/>
        <end position="134"/>
    </location>
</feature>
<feature type="compositionally biased region" description="Polar residues" evidence="6">
    <location>
        <begin position="375"/>
        <end position="386"/>
    </location>
</feature>
<evidence type="ECO:0000259" key="10">
    <source>
        <dbReference type="PROSITE" id="PS50031"/>
    </source>
</evidence>
<feature type="compositionally biased region" description="Low complexity" evidence="6">
    <location>
        <begin position="938"/>
        <end position="981"/>
    </location>
</feature>
<dbReference type="SMART" id="SM00027">
    <property type="entry name" value="EH"/>
    <property type="match status" value="1"/>
</dbReference>
<protein>
    <recommendedName>
        <fullName evidence="14">Actin cytoskeleton-regulatory complex protein PAN1</fullName>
    </recommendedName>
</protein>
<feature type="compositionally biased region" description="Basic and acidic residues" evidence="6">
    <location>
        <begin position="528"/>
        <end position="635"/>
    </location>
</feature>
<dbReference type="CDD" id="cd00160">
    <property type="entry name" value="RhoGEF"/>
    <property type="match status" value="1"/>
</dbReference>
<dbReference type="Proteomes" id="UP000724874">
    <property type="component" value="Unassembled WGS sequence"/>
</dbReference>
<dbReference type="InterPro" id="IPR001452">
    <property type="entry name" value="SH3_domain"/>
</dbReference>
<dbReference type="PROSITE" id="PS50010">
    <property type="entry name" value="DH_2"/>
    <property type="match status" value="1"/>
</dbReference>
<feature type="region of interest" description="Disordered" evidence="6">
    <location>
        <begin position="1639"/>
        <end position="1723"/>
    </location>
</feature>
<dbReference type="SUPFAM" id="SSF50044">
    <property type="entry name" value="SH3-domain"/>
    <property type="match status" value="2"/>
</dbReference>
<dbReference type="Gene3D" id="2.30.30.40">
    <property type="entry name" value="SH3 Domains"/>
    <property type="match status" value="2"/>
</dbReference>
<feature type="region of interest" description="Disordered" evidence="6">
    <location>
        <begin position="1121"/>
        <end position="1289"/>
    </location>
</feature>
<keyword evidence="2 4" id="KW-0728">SH3 domain</keyword>
<feature type="compositionally biased region" description="Low complexity" evidence="6">
    <location>
        <begin position="1305"/>
        <end position="1315"/>
    </location>
</feature>
<dbReference type="Gene3D" id="1.20.900.10">
    <property type="entry name" value="Dbl homology (DH) domain"/>
    <property type="match status" value="1"/>
</dbReference>
<keyword evidence="13" id="KW-1185">Reference proteome</keyword>
<sequence>MAQWGQGQPGFQYPMQTGFPPQQFQQNPQFQPQQQQPQQPQFQPGGLGIGLARQGLLPQQTGFAPQQRAPGGFQQQPPMPPQQIPQQTGFVGGGGTPSGFIQAQPTGFPGFQPPQQPQFQQARAPPPPPVPPIPSQFQQQNRPSFLSMPPPQQSNRLLSASPGGALLPQQTGFVGGPGPSPAPLVPQMTGFIDPRLQMLSQTFISGPFPNTNLGGGGLGGGPGQFTPQQQPQQNLVQSIQEYNQTQRGSSSQQLSWALAKSEKKNYDKIFRAWDPQGSGFISGGTAIEQFGASGLPRDDLARVWTLADMHDRGKLNIAEFHVAMGLIYRRLNGMQIPDQLPQELVPPSVADLDSTVDRVKELLKSDTRTGGTGGSNKHSFSSTSPSPLDPRRDASNYKHSDSEPPPGGFFRPSNRHRQLENTAHMLDKAHEADAAKTKEDEELEQEMDDLKYRVKRVQDDLNYVARGPKTTAREEERRRLEREMLNLMHERIPEVERKIKAREERKERERRQWTRERDRANDRFGRYDRSAAYDDRDRPYSRAEDRDRPYSRAEDRYDRDRDRPYSRGPPLDDRDRPYSRADDRDRPYSRGPPPDDRDRDRDRDRPYSRGAYDRDDRDRDRGYRRDSDYGRDRPRSPAVSSPSTLAPPSSATAPASLSSSPAPTPASAAPNLKNMTPAERATYLREQAQRKVQERMAALGISGPSQSPSATSPSSSAAPANATSASGLDLGVEDRLAEEKREAEEKAKEAERQKEERERNRRERLEKERAIKEGAKAAVSGGVPQPTPTATTTAAPPAPTPTPRAAPAPVQAKVAPPPPKPRGQAAPPPPAPRRGGAAPVPPTPRAAPVAPVRAFSAAPQAPAQPQYQYQPPQPRVASAPAFSAQPPAPAFIPPQPAQEEDPEEKALREREERLKKQREERERRMRELEREEREAERTQAQAQASVVQAPAVEAPATPQTKAAPPSFVSPSPSVTASPSAVEKSTNPFSRLIKEGAGGSAPTTPSVGIGAATGAANGSHNPWASASASASAAQSPTPAPRSQTAPIPSRSPAPSSIRPPQPKSPGPTSYQTAPPSKTDDDWGDVVDKDDEDDGDSSDDEIMKNRNARMDIAASLFRGILPSTDASSAAPRPASAAGVKSPTSASPAPGQNGVPAAPPPPPVAPVAPIPPPAPPAPPAPAVSSGGGAAAATSAPGDMSALMQSIQGGLRLRPTKTVDKSAPPVSGKVLGDAAPPTHIIASSVREPSPPPAQPAQYEPYQAYEQHPTSPYPEPTPMSMSSAHDDFASKSANRQSVGWFADRAADLGASPTTPSFASPPHMPAMEEEEEEEDDDDMYVKVSDEGYEVVDKPLSASATSAMNSPLGVPQIRVDEPSDAHIASKEIGAEGGVSDLMADIDKSIQHRVRSLYAFQGDGPEDLSFNENLVILANPSKTGGDWWYGTMVNGGKAGLFPKTYVEVVTPKTAKAAFTYEAGNPDELAFTEGETLSIIDTSEAEWWKAEQGGAVYIVPAAYLELVEGVTNANITVHGKKDGVQEVVDLRVENQLPSLGGYVPTRPLMGAGDHHERQQLDNSAMRHDGAVDRHGEEEDTDVDSDSDSDYLSFEESDDDEEDANTIATAADKEARERERQLVLEAAGLIVNKDVGPPPLRARSVKKQQYHHQNRDPQYQNRTQKDQQGQQQQQQSQRRPAPAAPRRMASRHKDLPPVPPHDHGGPGVEGEGDNEPLSHEARLDDAFARYEYFKNTQATNNLNRLSVVSTDSGGVPSSPTASVLTQREGREREGEGGKYSYFLHFLRSGGSRTPEEGERSKERRSVSTLNISSPMPITSASSVGSGASGVDGGTSRPSSPSFGMSWASLVDKTALDGIPPGERKRQEAIFELINTEAAYVRDLQLIVEVFYSSMMPMLSPKEVTVVFANIEDLLLTNTVFVSSLEERQKDCRLYVDKIGDILLTHIPNMAVYTEYCVNQSTAIKVLKSLRDSNAELAAHLQRLRDENPRVRNLDLSSYLLAPMQRVTRYPLLIKQIVHYTEVGDEYDAIKTSCDMAEKILDHINETIREQEGYETLKRISQDLWIGKGRLDLTAPTRFMGPRRLIREGSLMKAKSGRKLHAFLCSDILVLVDESLKNLYRMPIPLAHAQVSGSKDDTAFQITQAYPRGGDSVSLRALSARDCQQWVQEIDSAGRRARHAEERAARKTGRR</sequence>
<evidence type="ECO:0000256" key="5">
    <source>
        <dbReference type="SAM" id="Coils"/>
    </source>
</evidence>
<feature type="compositionally biased region" description="Basic residues" evidence="6">
    <location>
        <begin position="1649"/>
        <end position="1658"/>
    </location>
</feature>
<dbReference type="Pfam" id="PF02205">
    <property type="entry name" value="WH2"/>
    <property type="match status" value="1"/>
</dbReference>
<dbReference type="PROSITE" id="PS00741">
    <property type="entry name" value="DH_1"/>
    <property type="match status" value="1"/>
</dbReference>
<evidence type="ECO:0000259" key="9">
    <source>
        <dbReference type="PROSITE" id="PS50010"/>
    </source>
</evidence>
<dbReference type="OrthoDB" id="1716625at2759"/>
<dbReference type="Gene3D" id="2.30.29.30">
    <property type="entry name" value="Pleckstrin-homology domain (PH domain)/Phosphotyrosine-binding domain (PTB)"/>
    <property type="match status" value="1"/>
</dbReference>
<feature type="compositionally biased region" description="Basic and acidic residues" evidence="6">
    <location>
        <begin position="904"/>
        <end position="937"/>
    </location>
</feature>
<dbReference type="PROSITE" id="PS50003">
    <property type="entry name" value="PH_DOMAIN"/>
    <property type="match status" value="1"/>
</dbReference>
<dbReference type="InterPro" id="IPR000219">
    <property type="entry name" value="DH_dom"/>
</dbReference>
<accession>A0A9P5NA84</accession>
<dbReference type="GO" id="GO:0035025">
    <property type="term" value="P:positive regulation of Rho protein signal transduction"/>
    <property type="evidence" value="ECO:0007669"/>
    <property type="project" value="TreeGrafter"/>
</dbReference>
<feature type="compositionally biased region" description="Low complexity" evidence="6">
    <location>
        <begin position="1251"/>
        <end position="1262"/>
    </location>
</feature>
<feature type="compositionally biased region" description="Low complexity" evidence="6">
    <location>
        <begin position="19"/>
        <end position="44"/>
    </location>
</feature>
<dbReference type="SUPFAM" id="SSF48065">
    <property type="entry name" value="DBL homology domain (DH-domain)"/>
    <property type="match status" value="1"/>
</dbReference>
<feature type="region of interest" description="Disordered" evidence="6">
    <location>
        <begin position="528"/>
        <end position="1104"/>
    </location>
</feature>
<dbReference type="EMBL" id="JADNYJ010000219">
    <property type="protein sequence ID" value="KAF8874204.1"/>
    <property type="molecule type" value="Genomic_DNA"/>
</dbReference>
<evidence type="ECO:0000256" key="3">
    <source>
        <dbReference type="ARBA" id="ARBA00022490"/>
    </source>
</evidence>
<feature type="compositionally biased region" description="Low complexity" evidence="6">
    <location>
        <begin position="1666"/>
        <end position="1693"/>
    </location>
</feature>